<dbReference type="Ensembl" id="ENSCCRT00020102443.1">
    <property type="protein sequence ID" value="ENSCCRP00020093747.1"/>
    <property type="gene ID" value="ENSCCRG00020042897.1"/>
</dbReference>
<dbReference type="GO" id="GO:0005886">
    <property type="term" value="C:plasma membrane"/>
    <property type="evidence" value="ECO:0007669"/>
    <property type="project" value="UniProtKB-SubCell"/>
</dbReference>
<organism evidence="11 12">
    <name type="scientific">Cyprinus carpio</name>
    <name type="common">Common carp</name>
    <dbReference type="NCBI Taxonomy" id="7962"/>
    <lineage>
        <taxon>Eukaryota</taxon>
        <taxon>Metazoa</taxon>
        <taxon>Chordata</taxon>
        <taxon>Craniata</taxon>
        <taxon>Vertebrata</taxon>
        <taxon>Euteleostomi</taxon>
        <taxon>Actinopterygii</taxon>
        <taxon>Neopterygii</taxon>
        <taxon>Teleostei</taxon>
        <taxon>Ostariophysi</taxon>
        <taxon>Cypriniformes</taxon>
        <taxon>Cyprinidae</taxon>
        <taxon>Cyprininae</taxon>
        <taxon>Cyprinus</taxon>
    </lineage>
</organism>
<evidence type="ECO:0000256" key="9">
    <source>
        <dbReference type="SAM" id="Phobius"/>
    </source>
</evidence>
<evidence type="ECO:0000256" key="4">
    <source>
        <dbReference type="ARBA" id="ARBA00022692"/>
    </source>
</evidence>
<dbReference type="Proteomes" id="UP000694701">
    <property type="component" value="Unplaced"/>
</dbReference>
<dbReference type="GO" id="GO:0007165">
    <property type="term" value="P:signal transduction"/>
    <property type="evidence" value="ECO:0007669"/>
    <property type="project" value="TreeGrafter"/>
</dbReference>
<evidence type="ECO:0000256" key="2">
    <source>
        <dbReference type="ARBA" id="ARBA00008816"/>
    </source>
</evidence>
<evidence type="ECO:0000259" key="10">
    <source>
        <dbReference type="SMART" id="SM00014"/>
    </source>
</evidence>
<keyword evidence="4 9" id="KW-0812">Transmembrane</keyword>
<dbReference type="AlphaFoldDB" id="A0A8C2JFZ5"/>
<dbReference type="InterPro" id="IPR000326">
    <property type="entry name" value="PAP2/HPO"/>
</dbReference>
<feature type="domain" description="Phosphatidic acid phosphatase type 2/haloperoxidase" evidence="10">
    <location>
        <begin position="201"/>
        <end position="345"/>
    </location>
</feature>
<dbReference type="FunFam" id="1.20.144.10:FF:000002">
    <property type="entry name" value="phospholipid phosphatase-related protein type 5"/>
    <property type="match status" value="1"/>
</dbReference>
<dbReference type="Gene3D" id="1.20.144.10">
    <property type="entry name" value="Phosphatidic acid phosphatase type 2/haloperoxidase"/>
    <property type="match status" value="1"/>
</dbReference>
<dbReference type="GO" id="GO:0046839">
    <property type="term" value="P:phospholipid dephosphorylation"/>
    <property type="evidence" value="ECO:0007669"/>
    <property type="project" value="TreeGrafter"/>
</dbReference>
<dbReference type="InterPro" id="IPR043216">
    <property type="entry name" value="PAP-like"/>
</dbReference>
<evidence type="ECO:0000256" key="1">
    <source>
        <dbReference type="ARBA" id="ARBA00004651"/>
    </source>
</evidence>
<dbReference type="CDD" id="cd03384">
    <property type="entry name" value="PAP2_wunen"/>
    <property type="match status" value="1"/>
</dbReference>
<name>A0A8C2JFZ5_CYPCA</name>
<feature type="transmembrane region" description="Helical" evidence="9">
    <location>
        <begin position="201"/>
        <end position="221"/>
    </location>
</feature>
<evidence type="ECO:0000313" key="11">
    <source>
        <dbReference type="Ensembl" id="ENSCCRP00020093747.1"/>
    </source>
</evidence>
<keyword evidence="3" id="KW-1003">Cell membrane</keyword>
<feature type="transmembrane region" description="Helical" evidence="9">
    <location>
        <begin position="333"/>
        <end position="352"/>
    </location>
</feature>
<dbReference type="InterPro" id="IPR036938">
    <property type="entry name" value="PAP2/HPO_sf"/>
</dbReference>
<evidence type="ECO:0000256" key="6">
    <source>
        <dbReference type="ARBA" id="ARBA00023136"/>
    </source>
</evidence>
<dbReference type="PANTHER" id="PTHR10165">
    <property type="entry name" value="LIPID PHOSPHATE PHOSPHATASE"/>
    <property type="match status" value="1"/>
</dbReference>
<reference evidence="11" key="1">
    <citation type="submission" date="2025-08" db="UniProtKB">
        <authorList>
            <consortium name="Ensembl"/>
        </authorList>
    </citation>
    <scope>IDENTIFICATION</scope>
</reference>
<protein>
    <recommendedName>
        <fullName evidence="7">Phospholipid phosphatase-related protein type 5</fullName>
    </recommendedName>
    <alternativeName>
        <fullName evidence="8">Lipid phosphate phosphatase-related protein type 5</fullName>
    </alternativeName>
</protein>
<keyword evidence="5 9" id="KW-1133">Transmembrane helix</keyword>
<keyword evidence="6 9" id="KW-0472">Membrane</keyword>
<evidence type="ECO:0000256" key="5">
    <source>
        <dbReference type="ARBA" id="ARBA00022989"/>
    </source>
</evidence>
<sequence>MHTTPPPFPLSLSRSLSPPTRVSVSLSSFQSSSSLSLSLSRSPPSQGFCLSLILPVLLSLFLSLSLSCSTTLPSLFLHPYFSSLPLSFSFACFLFCKMPVIMAGTVLLAYYFEYTDTFPVHVQGFFCFDKAFSKPYPGPEDDSKAPPVLVYSLVTAVPTVTILLGELASFLTKPEATQEKTIVTADCCYFNPLLRRIVRFLGVYSFGLFTTTIFANAGQVVTGNQTPHFLSTCRPNYTALGCHSAVQYITERRACTGNPYLIAYARKSFPSKDAALSMYSAVYTVMYITLVWRTKGTRLTKPTLCLTFLSLAVLVGIVRVAEYRNHWSDVLAGYLTGGAIAAFLVTCVINNFQQTQSQLPPLPPPVHPPRPEPSLNMPMVAMPCVESPLEKLSGPQQVPGVLYTGIT</sequence>
<dbReference type="PANTHER" id="PTHR10165:SF15">
    <property type="entry name" value="PHOSPHOLIPID PHOSPHATASE-RELATED PROTEIN TYPE 2"/>
    <property type="match status" value="1"/>
</dbReference>
<evidence type="ECO:0000256" key="7">
    <source>
        <dbReference type="ARBA" id="ARBA00069376"/>
    </source>
</evidence>
<comment type="subcellular location">
    <subcellularLocation>
        <location evidence="1">Cell membrane</location>
        <topology evidence="1">Multi-pass membrane protein</topology>
    </subcellularLocation>
</comment>
<feature type="transmembrane region" description="Helical" evidence="9">
    <location>
        <begin position="52"/>
        <end position="76"/>
    </location>
</feature>
<evidence type="ECO:0000256" key="3">
    <source>
        <dbReference type="ARBA" id="ARBA00022475"/>
    </source>
</evidence>
<accession>A0A8C2JFZ5</accession>
<feature type="transmembrane region" description="Helical" evidence="9">
    <location>
        <begin position="148"/>
        <end position="171"/>
    </location>
</feature>
<evidence type="ECO:0000256" key="8">
    <source>
        <dbReference type="ARBA" id="ARBA00081265"/>
    </source>
</evidence>
<feature type="transmembrane region" description="Helical" evidence="9">
    <location>
        <begin position="88"/>
        <end position="112"/>
    </location>
</feature>
<dbReference type="Pfam" id="PF01569">
    <property type="entry name" value="PAP2"/>
    <property type="match status" value="1"/>
</dbReference>
<dbReference type="GO" id="GO:0006644">
    <property type="term" value="P:phospholipid metabolic process"/>
    <property type="evidence" value="ECO:0007669"/>
    <property type="project" value="InterPro"/>
</dbReference>
<dbReference type="SMART" id="SM00014">
    <property type="entry name" value="acidPPc"/>
    <property type="match status" value="1"/>
</dbReference>
<feature type="transmembrane region" description="Helical" evidence="9">
    <location>
        <begin position="304"/>
        <end position="321"/>
    </location>
</feature>
<dbReference type="GO" id="GO:0008195">
    <property type="term" value="F:phosphatidate phosphatase activity"/>
    <property type="evidence" value="ECO:0007669"/>
    <property type="project" value="TreeGrafter"/>
</dbReference>
<dbReference type="SUPFAM" id="SSF48317">
    <property type="entry name" value="Acid phosphatase/Vanadium-dependent haloperoxidase"/>
    <property type="match status" value="1"/>
</dbReference>
<comment type="similarity">
    <text evidence="2">Belongs to the PA-phosphatase related phosphoesterase family.</text>
</comment>
<evidence type="ECO:0000313" key="12">
    <source>
        <dbReference type="Proteomes" id="UP000694701"/>
    </source>
</evidence>
<feature type="transmembrane region" description="Helical" evidence="9">
    <location>
        <begin position="274"/>
        <end position="292"/>
    </location>
</feature>
<proteinExistence type="inferred from homology"/>